<reference evidence="1" key="1">
    <citation type="submission" date="2013-12" db="EMBL/GenBank/DDBJ databases">
        <title>A Varibaculum cambriense genome reconstructed from a premature infant gut community with otherwise low bacterial novelty that shifts toward anaerobic metabolism during the third week of life.</title>
        <authorList>
            <person name="Brown C.T."/>
            <person name="Sharon I."/>
            <person name="Thomas B.C."/>
            <person name="Castelle C.J."/>
            <person name="Morowitz M.J."/>
            <person name="Banfield J.F."/>
        </authorList>
    </citation>
    <scope>NUCLEOTIDE SEQUENCE</scope>
</reference>
<dbReference type="AlphaFoldDB" id="W1YVD2"/>
<accession>W1YVD2</accession>
<dbReference type="EMBL" id="AZMM01000304">
    <property type="protein sequence ID" value="ETJ45710.1"/>
    <property type="molecule type" value="Genomic_DNA"/>
</dbReference>
<gene>
    <name evidence="1" type="ORF">Q604_UNBC00304G0001</name>
</gene>
<feature type="non-terminal residue" evidence="1">
    <location>
        <position position="81"/>
    </location>
</feature>
<evidence type="ECO:0000313" key="1">
    <source>
        <dbReference type="EMBL" id="ETJ45710.1"/>
    </source>
</evidence>
<proteinExistence type="predicted"/>
<sequence>MKKELLLTAMITASITTTALAASNLDISATTAAPLSMQNSIAYGGNNKVENDMFSPVNNILLGGDKNTVRSSASDSITSGR</sequence>
<organism evidence="1">
    <name type="scientific">human gut metagenome</name>
    <dbReference type="NCBI Taxonomy" id="408170"/>
    <lineage>
        <taxon>unclassified sequences</taxon>
        <taxon>metagenomes</taxon>
        <taxon>organismal metagenomes</taxon>
    </lineage>
</organism>
<name>W1YVD2_9ZZZZ</name>
<protein>
    <submittedName>
        <fullName evidence="1">Uncharacterized protein</fullName>
    </submittedName>
</protein>
<comment type="caution">
    <text evidence="1">The sequence shown here is derived from an EMBL/GenBank/DDBJ whole genome shotgun (WGS) entry which is preliminary data.</text>
</comment>